<gene>
    <name evidence="1" type="ORF">EYF80_033358</name>
</gene>
<organism evidence="1 2">
    <name type="scientific">Liparis tanakae</name>
    <name type="common">Tanaka's snailfish</name>
    <dbReference type="NCBI Taxonomy" id="230148"/>
    <lineage>
        <taxon>Eukaryota</taxon>
        <taxon>Metazoa</taxon>
        <taxon>Chordata</taxon>
        <taxon>Craniata</taxon>
        <taxon>Vertebrata</taxon>
        <taxon>Euteleostomi</taxon>
        <taxon>Actinopterygii</taxon>
        <taxon>Neopterygii</taxon>
        <taxon>Teleostei</taxon>
        <taxon>Neoteleostei</taxon>
        <taxon>Acanthomorphata</taxon>
        <taxon>Eupercaria</taxon>
        <taxon>Perciformes</taxon>
        <taxon>Cottioidei</taxon>
        <taxon>Cottales</taxon>
        <taxon>Liparidae</taxon>
        <taxon>Liparis</taxon>
    </lineage>
</organism>
<accession>A0A4Z2GRW4</accession>
<keyword evidence="2" id="KW-1185">Reference proteome</keyword>
<dbReference type="EMBL" id="SRLO01000429">
    <property type="protein sequence ID" value="TNN56398.1"/>
    <property type="molecule type" value="Genomic_DNA"/>
</dbReference>
<evidence type="ECO:0000313" key="1">
    <source>
        <dbReference type="EMBL" id="TNN56398.1"/>
    </source>
</evidence>
<evidence type="ECO:0000313" key="2">
    <source>
        <dbReference type="Proteomes" id="UP000314294"/>
    </source>
</evidence>
<proteinExistence type="predicted"/>
<name>A0A4Z2GRW4_9TELE</name>
<dbReference type="Proteomes" id="UP000314294">
    <property type="component" value="Unassembled WGS sequence"/>
</dbReference>
<reference evidence="1 2" key="1">
    <citation type="submission" date="2019-03" db="EMBL/GenBank/DDBJ databases">
        <title>First draft genome of Liparis tanakae, snailfish: a comprehensive survey of snailfish specific genes.</title>
        <authorList>
            <person name="Kim W."/>
            <person name="Song I."/>
            <person name="Jeong J.-H."/>
            <person name="Kim D."/>
            <person name="Kim S."/>
            <person name="Ryu S."/>
            <person name="Song J.Y."/>
            <person name="Lee S.K."/>
        </authorList>
    </citation>
    <scope>NUCLEOTIDE SEQUENCE [LARGE SCALE GENOMIC DNA]</scope>
    <source>
        <tissue evidence="1">Muscle</tissue>
    </source>
</reference>
<protein>
    <submittedName>
        <fullName evidence="1">Uncharacterized protein</fullName>
    </submittedName>
</protein>
<sequence length="68" mass="7584">MSSCTEICQTHLSEVFRLRFEVKTQLDVMLVSRSRGAFGVKPDDSVSRCDEADVDASLYVRIWGVVSG</sequence>
<dbReference type="AlphaFoldDB" id="A0A4Z2GRW4"/>
<comment type="caution">
    <text evidence="1">The sequence shown here is derived from an EMBL/GenBank/DDBJ whole genome shotgun (WGS) entry which is preliminary data.</text>
</comment>